<protein>
    <submittedName>
        <fullName evidence="1">Uncharacterized protein</fullName>
    </submittedName>
</protein>
<keyword evidence="2" id="KW-1185">Reference proteome</keyword>
<dbReference type="Proteomes" id="UP001500016">
    <property type="component" value="Unassembled WGS sequence"/>
</dbReference>
<accession>A0ABP5IBL2</accession>
<comment type="caution">
    <text evidence="1">The sequence shown here is derived from an EMBL/GenBank/DDBJ whole genome shotgun (WGS) entry which is preliminary data.</text>
</comment>
<sequence>MTEPVGPAVRGGSPVGAALAPVASEVTSTPAVIRTVAVVRANERMTFLPRRLPSFIGDRAFQGRGRGLKGWAMRSVS</sequence>
<reference evidence="2" key="1">
    <citation type="journal article" date="2019" name="Int. J. Syst. Evol. Microbiol.">
        <title>The Global Catalogue of Microorganisms (GCM) 10K type strain sequencing project: providing services to taxonomists for standard genome sequencing and annotation.</title>
        <authorList>
            <consortium name="The Broad Institute Genomics Platform"/>
            <consortium name="The Broad Institute Genome Sequencing Center for Infectious Disease"/>
            <person name="Wu L."/>
            <person name="Ma J."/>
        </authorList>
    </citation>
    <scope>NUCLEOTIDE SEQUENCE [LARGE SCALE GENOMIC DNA]</scope>
    <source>
        <strain evidence="2">JCM 15478</strain>
    </source>
</reference>
<proteinExistence type="predicted"/>
<dbReference type="EMBL" id="BAAAPE010000016">
    <property type="protein sequence ID" value="GAA2096841.1"/>
    <property type="molecule type" value="Genomic_DNA"/>
</dbReference>
<evidence type="ECO:0000313" key="1">
    <source>
        <dbReference type="EMBL" id="GAA2096841.1"/>
    </source>
</evidence>
<evidence type="ECO:0000313" key="2">
    <source>
        <dbReference type="Proteomes" id="UP001500016"/>
    </source>
</evidence>
<name>A0ABP5IBL2_9ACTN</name>
<organism evidence="1 2">
    <name type="scientific">Streptomyces albiaxialis</name>
    <dbReference type="NCBI Taxonomy" id="329523"/>
    <lineage>
        <taxon>Bacteria</taxon>
        <taxon>Bacillati</taxon>
        <taxon>Actinomycetota</taxon>
        <taxon>Actinomycetes</taxon>
        <taxon>Kitasatosporales</taxon>
        <taxon>Streptomycetaceae</taxon>
        <taxon>Streptomyces</taxon>
    </lineage>
</organism>
<gene>
    <name evidence="1" type="ORF">GCM10009801_66730</name>
</gene>